<feature type="transmembrane region" description="Helical" evidence="7">
    <location>
        <begin position="270"/>
        <end position="291"/>
    </location>
</feature>
<keyword evidence="3" id="KW-1003">Cell membrane</keyword>
<keyword evidence="2" id="KW-0813">Transport</keyword>
<dbReference type="Proteomes" id="UP000008544">
    <property type="component" value="Chromosome"/>
</dbReference>
<feature type="transmembrane region" description="Helical" evidence="7">
    <location>
        <begin position="363"/>
        <end position="384"/>
    </location>
</feature>
<dbReference type="Pfam" id="PF07690">
    <property type="entry name" value="MFS_1"/>
    <property type="match status" value="1"/>
</dbReference>
<evidence type="ECO:0000256" key="3">
    <source>
        <dbReference type="ARBA" id="ARBA00022475"/>
    </source>
</evidence>
<dbReference type="EMBL" id="CP000860">
    <property type="protein sequence ID" value="ACA60066.1"/>
    <property type="molecule type" value="Genomic_DNA"/>
</dbReference>
<evidence type="ECO:0000313" key="9">
    <source>
        <dbReference type="EMBL" id="ACA60066.1"/>
    </source>
</evidence>
<reference evidence="9 10" key="2">
    <citation type="journal article" date="2008" name="Science">
        <title>Environmental genomics reveals a single-species ecosystem deep within Earth.</title>
        <authorList>
            <person name="Chivian D."/>
            <person name="Brodie E.L."/>
            <person name="Alm E.J."/>
            <person name="Culley D.E."/>
            <person name="Dehal P.S."/>
            <person name="Desantis T.Z."/>
            <person name="Gihring T.M."/>
            <person name="Lapidus A."/>
            <person name="Lin L.H."/>
            <person name="Lowry S.R."/>
            <person name="Moser D.P."/>
            <person name="Richardson P.M."/>
            <person name="Southam G."/>
            <person name="Wanger G."/>
            <person name="Pratt L.M."/>
            <person name="Andersen G.L."/>
            <person name="Hazen T.C."/>
            <person name="Brockman F.J."/>
            <person name="Arkin A.P."/>
            <person name="Onstott T.C."/>
        </authorList>
    </citation>
    <scope>NUCLEOTIDE SEQUENCE [LARGE SCALE GENOMIC DNA]</scope>
    <source>
        <strain evidence="9 10">MP104C</strain>
    </source>
</reference>
<feature type="transmembrane region" description="Helical" evidence="7">
    <location>
        <begin position="29"/>
        <end position="51"/>
    </location>
</feature>
<dbReference type="GO" id="GO:0005886">
    <property type="term" value="C:plasma membrane"/>
    <property type="evidence" value="ECO:0007669"/>
    <property type="project" value="UniProtKB-SubCell"/>
</dbReference>
<dbReference type="GO" id="GO:0022857">
    <property type="term" value="F:transmembrane transporter activity"/>
    <property type="evidence" value="ECO:0007669"/>
    <property type="project" value="InterPro"/>
</dbReference>
<dbReference type="AlphaFoldDB" id="B1I537"/>
<evidence type="ECO:0000256" key="7">
    <source>
        <dbReference type="SAM" id="Phobius"/>
    </source>
</evidence>
<dbReference type="InterPro" id="IPR011701">
    <property type="entry name" value="MFS"/>
</dbReference>
<dbReference type="InterPro" id="IPR020846">
    <property type="entry name" value="MFS_dom"/>
</dbReference>
<feature type="transmembrane region" description="Helical" evidence="7">
    <location>
        <begin position="118"/>
        <end position="143"/>
    </location>
</feature>
<dbReference type="PANTHER" id="PTHR43124">
    <property type="entry name" value="PURINE EFFLUX PUMP PBUE"/>
    <property type="match status" value="1"/>
</dbReference>
<accession>B1I537</accession>
<keyword evidence="6 7" id="KW-0472">Membrane</keyword>
<dbReference type="InterPro" id="IPR036259">
    <property type="entry name" value="MFS_trans_sf"/>
</dbReference>
<sequence>MFLALLPSFSLPAALPLIAAEWGMGPAQSGIVMAAFQAGYIVAALVALPLTDRFDTRYVIAGGSSLTAAGHLLFPILSTDPVTGIILRAVAGAGLGCIYMPGIRLVSEVTVTMRGRAVGGYVFSYLMGTAASFALTGMLLGFFEWRTAYLFVALAGTLAFPLALFVICHPVFKRGVSANPFVTLSPSRKRFHRESVRLHLPVMLLIGAYMVHMWELYGLRSWMSPFLADALGQTGMAAVSLAATLTAFSVVLSGVSALVAGWLSDRMGRVATASVIMAVSAACSLTFGWLFNAPLWSLLLVGLVLSLTVASDSPVFSAGITEMSDPRILGRVMAWQTFLGYGAATVSPAVMGYIMERSADEALGWGLAFSSLGLVALTGPLFLMRLRRLPESRRLCGGRG</sequence>
<feature type="transmembrane region" description="Helical" evidence="7">
    <location>
        <begin position="297"/>
        <end position="320"/>
    </location>
</feature>
<gene>
    <name evidence="9" type="ordered locus">Daud_1564</name>
</gene>
<keyword evidence="10" id="KW-1185">Reference proteome</keyword>
<evidence type="ECO:0000256" key="2">
    <source>
        <dbReference type="ARBA" id="ARBA00022448"/>
    </source>
</evidence>
<name>B1I537_DESAP</name>
<proteinExistence type="predicted"/>
<feature type="transmembrane region" description="Helical" evidence="7">
    <location>
        <begin position="58"/>
        <end position="79"/>
    </location>
</feature>
<feature type="transmembrane region" description="Helical" evidence="7">
    <location>
        <begin position="237"/>
        <end position="263"/>
    </location>
</feature>
<keyword evidence="5 7" id="KW-1133">Transmembrane helix</keyword>
<dbReference type="HOGENOM" id="CLU_056365_0_0_9"/>
<organism evidence="9 10">
    <name type="scientific">Desulforudis audaxviator (strain MP104C)</name>
    <dbReference type="NCBI Taxonomy" id="477974"/>
    <lineage>
        <taxon>Bacteria</taxon>
        <taxon>Bacillati</taxon>
        <taxon>Bacillota</taxon>
        <taxon>Clostridia</taxon>
        <taxon>Thermoanaerobacterales</taxon>
        <taxon>Candidatus Desulforudaceae</taxon>
        <taxon>Candidatus Desulforudis</taxon>
    </lineage>
</organism>
<protein>
    <submittedName>
        <fullName evidence="9">Major facilitator superfamily MFS_1</fullName>
    </submittedName>
</protein>
<dbReference type="SUPFAM" id="SSF103473">
    <property type="entry name" value="MFS general substrate transporter"/>
    <property type="match status" value="1"/>
</dbReference>
<evidence type="ECO:0000256" key="5">
    <source>
        <dbReference type="ARBA" id="ARBA00022989"/>
    </source>
</evidence>
<dbReference type="eggNOG" id="COG2814">
    <property type="taxonomic scope" value="Bacteria"/>
</dbReference>
<feature type="transmembrane region" description="Helical" evidence="7">
    <location>
        <begin position="332"/>
        <end position="351"/>
    </location>
</feature>
<feature type="transmembrane region" description="Helical" evidence="7">
    <location>
        <begin position="149"/>
        <end position="172"/>
    </location>
</feature>
<dbReference type="PROSITE" id="PS50850">
    <property type="entry name" value="MFS"/>
    <property type="match status" value="1"/>
</dbReference>
<reference evidence="10" key="1">
    <citation type="submission" date="2007-10" db="EMBL/GenBank/DDBJ databases">
        <title>Complete sequence of chromosome of Desulforudis audaxviator MP104C.</title>
        <authorList>
            <person name="Copeland A."/>
            <person name="Lucas S."/>
            <person name="Lapidus A."/>
            <person name="Barry K."/>
            <person name="Glavina del Rio T."/>
            <person name="Dalin E."/>
            <person name="Tice H."/>
            <person name="Bruce D."/>
            <person name="Pitluck S."/>
            <person name="Lowry S.R."/>
            <person name="Larimer F."/>
            <person name="Land M.L."/>
            <person name="Hauser L."/>
            <person name="Kyrpides N."/>
            <person name="Ivanova N.N."/>
            <person name="Richardson P."/>
        </authorList>
    </citation>
    <scope>NUCLEOTIDE SEQUENCE [LARGE SCALE GENOMIC DNA]</scope>
    <source>
        <strain evidence="10">MP104C</strain>
    </source>
</reference>
<dbReference type="PANTHER" id="PTHR43124:SF3">
    <property type="entry name" value="CHLORAMPHENICOL EFFLUX PUMP RV0191"/>
    <property type="match status" value="1"/>
</dbReference>
<dbReference type="Gene3D" id="1.20.1250.20">
    <property type="entry name" value="MFS general substrate transporter like domains"/>
    <property type="match status" value="2"/>
</dbReference>
<keyword evidence="4 7" id="KW-0812">Transmembrane</keyword>
<evidence type="ECO:0000259" key="8">
    <source>
        <dbReference type="PROSITE" id="PS50850"/>
    </source>
</evidence>
<feature type="domain" description="Major facilitator superfamily (MFS) profile" evidence="8">
    <location>
        <begin position="1"/>
        <end position="391"/>
    </location>
</feature>
<dbReference type="KEGG" id="dau:Daud_1564"/>
<evidence type="ECO:0000256" key="4">
    <source>
        <dbReference type="ARBA" id="ARBA00022692"/>
    </source>
</evidence>
<feature type="transmembrane region" description="Helical" evidence="7">
    <location>
        <begin position="85"/>
        <end position="106"/>
    </location>
</feature>
<dbReference type="InterPro" id="IPR050189">
    <property type="entry name" value="MFS_Efflux_Transporters"/>
</dbReference>
<comment type="subcellular location">
    <subcellularLocation>
        <location evidence="1">Cell membrane</location>
        <topology evidence="1">Multi-pass membrane protein</topology>
    </subcellularLocation>
</comment>
<evidence type="ECO:0000256" key="6">
    <source>
        <dbReference type="ARBA" id="ARBA00023136"/>
    </source>
</evidence>
<evidence type="ECO:0000256" key="1">
    <source>
        <dbReference type="ARBA" id="ARBA00004651"/>
    </source>
</evidence>
<dbReference type="STRING" id="477974.Daud_1564"/>
<evidence type="ECO:0000313" key="10">
    <source>
        <dbReference type="Proteomes" id="UP000008544"/>
    </source>
</evidence>
<feature type="transmembrane region" description="Helical" evidence="7">
    <location>
        <begin position="198"/>
        <end position="217"/>
    </location>
</feature>